<proteinExistence type="predicted"/>
<accession>A0ABU3Z5Z9</accession>
<evidence type="ECO:0000313" key="2">
    <source>
        <dbReference type="Proteomes" id="UP001272515"/>
    </source>
</evidence>
<evidence type="ECO:0008006" key="3">
    <source>
        <dbReference type="Google" id="ProtNLM"/>
    </source>
</evidence>
<reference evidence="1 2" key="1">
    <citation type="submission" date="2023-10" db="EMBL/GenBank/DDBJ databases">
        <title>Veillonella sp. nov., isolated from a pig farm feces dump.</title>
        <authorList>
            <person name="Chang Y.-H."/>
        </authorList>
    </citation>
    <scope>NUCLEOTIDE SEQUENCE [LARGE SCALE GENOMIC DNA]</scope>
    <source>
        <strain evidence="1 2">YH-vei2233</strain>
    </source>
</reference>
<keyword evidence="2" id="KW-1185">Reference proteome</keyword>
<comment type="caution">
    <text evidence="1">The sequence shown here is derived from an EMBL/GenBank/DDBJ whole genome shotgun (WGS) entry which is preliminary data.</text>
</comment>
<protein>
    <recommendedName>
        <fullName evidence="3">DUF2750 domain-containing protein</fullName>
    </recommendedName>
</protein>
<gene>
    <name evidence="1" type="ORF">RVY80_00495</name>
</gene>
<name>A0ABU3Z5Z9_9FIRM</name>
<evidence type="ECO:0000313" key="1">
    <source>
        <dbReference type="EMBL" id="MDV5087335.1"/>
    </source>
</evidence>
<dbReference type="RefSeq" id="WP_295188698.1">
    <property type="nucleotide sequence ID" value="NZ_JAWJZA010000009.1"/>
</dbReference>
<dbReference type="EMBL" id="JAWJZB010000001">
    <property type="protein sequence ID" value="MDV5087335.1"/>
    <property type="molecule type" value="Genomic_DNA"/>
</dbReference>
<dbReference type="Proteomes" id="UP001272515">
    <property type="component" value="Unassembled WGS sequence"/>
</dbReference>
<organism evidence="1 2">
    <name type="scientific">Veillonella absiana</name>
    <dbReference type="NCBI Taxonomy" id="3079305"/>
    <lineage>
        <taxon>Bacteria</taxon>
        <taxon>Bacillati</taxon>
        <taxon>Bacillota</taxon>
        <taxon>Negativicutes</taxon>
        <taxon>Veillonellales</taxon>
        <taxon>Veillonellaceae</taxon>
        <taxon>Veillonella</taxon>
    </lineage>
</organism>
<sequence>MSTEIDIRETAERTLEEYLASSCIPKELWTNITKWLGDTQLADMYLAPEDAIGAWWGAQEAEKMGYLINFGKSCCIPSHWCPTGDDWKMAQANAKLGFVGDWQTLIDNDALIKIEN</sequence>